<gene>
    <name evidence="1" type="ORF">P0Y56_03900</name>
</gene>
<name>A0AAJ5X7U2_9SPHN</name>
<proteinExistence type="predicted"/>
<protein>
    <submittedName>
        <fullName evidence="1">Uncharacterized protein</fullName>
    </submittedName>
</protein>
<dbReference type="EMBL" id="CP119316">
    <property type="protein sequence ID" value="WEK47442.1"/>
    <property type="molecule type" value="Genomic_DNA"/>
</dbReference>
<evidence type="ECO:0000313" key="2">
    <source>
        <dbReference type="Proteomes" id="UP001218362"/>
    </source>
</evidence>
<organism evidence="1 2">
    <name type="scientific">Candidatus Andeanibacterium colombiense</name>
    <dbReference type="NCBI Taxonomy" id="3121345"/>
    <lineage>
        <taxon>Bacteria</taxon>
        <taxon>Pseudomonadati</taxon>
        <taxon>Pseudomonadota</taxon>
        <taxon>Alphaproteobacteria</taxon>
        <taxon>Sphingomonadales</taxon>
        <taxon>Sphingomonadaceae</taxon>
        <taxon>Candidatus Andeanibacterium</taxon>
    </lineage>
</organism>
<evidence type="ECO:0000313" key="1">
    <source>
        <dbReference type="EMBL" id="WEK47442.1"/>
    </source>
</evidence>
<sequence>MPHSHARRNSITAERQRTFIAELAATGIVAEAARRIGCSLEALYRLRHKAGAEEFAAAWDLAVDRGVMRLEDGALARAIEGEERMVVSAGQLVGTERRHNEALVMFFLRSRRGSRYAREAQHGPGHPLYERVKAHYAEEQWQIRRDPVQAARIQKNIEIKIQNWRIALEQKWMAEREAWIEQHDGAIPEIEPYDRWNPFEAIDFSRMVTADGEDDGKD</sequence>
<dbReference type="Proteomes" id="UP001218362">
    <property type="component" value="Chromosome"/>
</dbReference>
<dbReference type="KEGG" id="acob:P0Y56_03900"/>
<reference evidence="1" key="1">
    <citation type="submission" date="2023-03" db="EMBL/GenBank/DDBJ databases">
        <title>Andean soil-derived lignocellulolytic bacterial consortium as a source of novel taxa and putative plastic-active enzymes.</title>
        <authorList>
            <person name="Diaz-Garcia L."/>
            <person name="Chuvochina M."/>
            <person name="Feuerriegel G."/>
            <person name="Bunk B."/>
            <person name="Sproer C."/>
            <person name="Streit W.R."/>
            <person name="Rodriguez L.M."/>
            <person name="Overmann J."/>
            <person name="Jimenez D.J."/>
        </authorList>
    </citation>
    <scope>NUCLEOTIDE SEQUENCE</scope>
    <source>
        <strain evidence="1">MAG 26</strain>
    </source>
</reference>
<accession>A0AAJ5X7U2</accession>
<dbReference type="AlphaFoldDB" id="A0AAJ5X7U2"/>